<organism evidence="1 2">
    <name type="scientific">Pseudonocardia yunnanensis</name>
    <dbReference type="NCBI Taxonomy" id="58107"/>
    <lineage>
        <taxon>Bacteria</taxon>
        <taxon>Bacillati</taxon>
        <taxon>Actinomycetota</taxon>
        <taxon>Actinomycetes</taxon>
        <taxon>Pseudonocardiales</taxon>
        <taxon>Pseudonocardiaceae</taxon>
        <taxon>Pseudonocardia</taxon>
    </lineage>
</organism>
<dbReference type="EMBL" id="JBHUCO010000082">
    <property type="protein sequence ID" value="MFD1524382.1"/>
    <property type="molecule type" value="Genomic_DNA"/>
</dbReference>
<proteinExistence type="predicted"/>
<comment type="caution">
    <text evidence="1">The sequence shown here is derived from an EMBL/GenBank/DDBJ whole genome shotgun (WGS) entry which is preliminary data.</text>
</comment>
<dbReference type="RefSeq" id="WP_344717496.1">
    <property type="nucleotide sequence ID" value="NZ_BAAAUS010000001.1"/>
</dbReference>
<dbReference type="Proteomes" id="UP001597114">
    <property type="component" value="Unassembled WGS sequence"/>
</dbReference>
<evidence type="ECO:0000313" key="1">
    <source>
        <dbReference type="EMBL" id="MFD1524382.1"/>
    </source>
</evidence>
<accession>A0ABW4FC83</accession>
<keyword evidence="2" id="KW-1185">Reference proteome</keyword>
<protein>
    <submittedName>
        <fullName evidence="1">Uncharacterized protein</fullName>
    </submittedName>
</protein>
<name>A0ABW4FC83_9PSEU</name>
<sequence>MYTYAELLGKIEVVVALLNAWRPIGDNIVSIDANTADEESDSAWAIYEIDATTWLDISRDDDNYATLCLFLYDKGWQIDMHMGDDYVTLPPQPPLLVNAPPASVASYVELALIYAEPALRH</sequence>
<evidence type="ECO:0000313" key="2">
    <source>
        <dbReference type="Proteomes" id="UP001597114"/>
    </source>
</evidence>
<reference evidence="2" key="1">
    <citation type="journal article" date="2019" name="Int. J. Syst. Evol. Microbiol.">
        <title>The Global Catalogue of Microorganisms (GCM) 10K type strain sequencing project: providing services to taxonomists for standard genome sequencing and annotation.</title>
        <authorList>
            <consortium name="The Broad Institute Genomics Platform"/>
            <consortium name="The Broad Institute Genome Sequencing Center for Infectious Disease"/>
            <person name="Wu L."/>
            <person name="Ma J."/>
        </authorList>
    </citation>
    <scope>NUCLEOTIDE SEQUENCE [LARGE SCALE GENOMIC DNA]</scope>
    <source>
        <strain evidence="2">CCM 7043</strain>
    </source>
</reference>
<gene>
    <name evidence="1" type="ORF">ACFSJD_43330</name>
</gene>